<dbReference type="AlphaFoldDB" id="A0A1E7RDM4"/>
<evidence type="ECO:0000259" key="3">
    <source>
        <dbReference type="Pfam" id="PF22753"/>
    </source>
</evidence>
<protein>
    <submittedName>
        <fullName evidence="4">Uncharacterized protein</fullName>
    </submittedName>
</protein>
<keyword evidence="5" id="KW-1185">Reference proteome</keyword>
<dbReference type="PANTHER" id="PTHR30383">
    <property type="entry name" value="THIOESTERASE 1/PROTEASE 1/LYSOPHOSPHOLIPASE L1"/>
    <property type="match status" value="1"/>
</dbReference>
<dbReference type="RefSeq" id="WP_070069087.1">
    <property type="nucleotide sequence ID" value="NZ_MKKK01000008.1"/>
</dbReference>
<proteinExistence type="predicted"/>
<feature type="signal peptide" evidence="1">
    <location>
        <begin position="1"/>
        <end position="23"/>
    </location>
</feature>
<evidence type="ECO:0000259" key="2">
    <source>
        <dbReference type="Pfam" id="PF13472"/>
    </source>
</evidence>
<comment type="caution">
    <text evidence="4">The sequence shown here is derived from an EMBL/GenBank/DDBJ whole genome shotgun (WGS) entry which is preliminary data.</text>
</comment>
<accession>A0A1E7RDM4</accession>
<dbReference type="SUPFAM" id="SSF52266">
    <property type="entry name" value="SGNH hydrolase"/>
    <property type="match status" value="1"/>
</dbReference>
<sequence>MKINTKLTLTALFIGIISHSTFANDLSNFNEPNTLHLIQALKNHQVHIVQFGDSHTAADVMTDALRVRLQQTLGNGGMGWGMPMYFTGQRLARYGYDNTGWLAVSSRSRQDENYTLGGFLAIPRYDGATLTIKAKQIEQPQKITVSLRQAVNDAAFTGVDANGRNFSIEAPVKNGQWQTTQFVAKLPFTITAHHTEHSAIAGWWAENESGQGVVVSALGINGAELSHWNRWNHQWQNEMQKIAPDLVILAYGTNEAYNNQVDVAAQRQILINKIRDIRRASPQSSVMLVSAPESLKSTAEQCGIRPTQLTAFQMMQKQVAQTEKTLFWDWQHAMGGNCSMKGLIKQGEARADGVHFTASAYQRFGQSIAEALLTLAEINPNTSSTMPRASTSNLTTGSATICDVTSNQCKIF</sequence>
<dbReference type="InterPro" id="IPR051532">
    <property type="entry name" value="Ester_Hydrolysis_Enzymes"/>
</dbReference>
<dbReference type="OrthoDB" id="7985403at2"/>
<dbReference type="Proteomes" id="UP000185895">
    <property type="component" value="Unassembled WGS sequence"/>
</dbReference>
<dbReference type="EMBL" id="MKKK01000008">
    <property type="protein sequence ID" value="OEY97500.1"/>
    <property type="molecule type" value="Genomic_DNA"/>
</dbReference>
<dbReference type="PANTHER" id="PTHR30383:SF29">
    <property type="entry name" value="SGNH HYDROLASE-TYPE ESTERASE DOMAIN-CONTAINING PROTEIN"/>
    <property type="match status" value="1"/>
</dbReference>
<reference evidence="4 5" key="1">
    <citation type="submission" date="2016-09" db="EMBL/GenBank/DDBJ databases">
        <authorList>
            <person name="Capua I."/>
            <person name="De Benedictis P."/>
            <person name="Joannis T."/>
            <person name="Lombin L.H."/>
            <person name="Cattoli G."/>
        </authorList>
    </citation>
    <scope>NUCLEOTIDE SEQUENCE [LARGE SCALE GENOMIC DNA]</scope>
    <source>
        <strain evidence="4 5">ANC 4671</strain>
    </source>
</reference>
<gene>
    <name evidence="4" type="ORF">BJI46_09735</name>
</gene>
<dbReference type="Gene3D" id="3.40.50.1110">
    <property type="entry name" value="SGNH hydrolase"/>
    <property type="match status" value="1"/>
</dbReference>
<organism evidence="4 5">
    <name type="scientific">Acinetobacter qingfengensis</name>
    <dbReference type="NCBI Taxonomy" id="1262585"/>
    <lineage>
        <taxon>Bacteria</taxon>
        <taxon>Pseudomonadati</taxon>
        <taxon>Pseudomonadota</taxon>
        <taxon>Gammaproteobacteria</taxon>
        <taxon>Moraxellales</taxon>
        <taxon>Moraxellaceae</taxon>
        <taxon>Acinetobacter</taxon>
    </lineage>
</organism>
<feature type="domain" description="SGNH hydrolase-type esterase" evidence="2">
    <location>
        <begin position="197"/>
        <end position="363"/>
    </location>
</feature>
<evidence type="ECO:0000313" key="4">
    <source>
        <dbReference type="EMBL" id="OEY97500.1"/>
    </source>
</evidence>
<dbReference type="InterPro" id="IPR055041">
    <property type="entry name" value="Ape1_N"/>
</dbReference>
<evidence type="ECO:0000256" key="1">
    <source>
        <dbReference type="SAM" id="SignalP"/>
    </source>
</evidence>
<dbReference type="STRING" id="1262585.BJI46_09735"/>
<dbReference type="InterPro" id="IPR013830">
    <property type="entry name" value="SGNH_hydro"/>
</dbReference>
<evidence type="ECO:0000313" key="5">
    <source>
        <dbReference type="Proteomes" id="UP000185895"/>
    </source>
</evidence>
<dbReference type="InterPro" id="IPR036514">
    <property type="entry name" value="SGNH_hydro_sf"/>
</dbReference>
<feature type="chain" id="PRO_5043144657" evidence="1">
    <location>
        <begin position="24"/>
        <end position="412"/>
    </location>
</feature>
<feature type="domain" description="Peptidoglycan O-acetylesterase N-terminal" evidence="3">
    <location>
        <begin position="76"/>
        <end position="189"/>
    </location>
</feature>
<keyword evidence="1" id="KW-0732">Signal</keyword>
<dbReference type="Pfam" id="PF22753">
    <property type="entry name" value="Ape1_N"/>
    <property type="match status" value="1"/>
</dbReference>
<name>A0A1E7RDM4_9GAMM</name>
<dbReference type="Gene3D" id="2.60.120.1360">
    <property type="match status" value="1"/>
</dbReference>
<dbReference type="GO" id="GO:0016788">
    <property type="term" value="F:hydrolase activity, acting on ester bonds"/>
    <property type="evidence" value="ECO:0007669"/>
    <property type="project" value="UniProtKB-ARBA"/>
</dbReference>
<dbReference type="Pfam" id="PF13472">
    <property type="entry name" value="Lipase_GDSL_2"/>
    <property type="match status" value="1"/>
</dbReference>